<feature type="transmembrane region" description="Helical" evidence="1">
    <location>
        <begin position="421"/>
        <end position="445"/>
    </location>
</feature>
<evidence type="ECO:0000256" key="1">
    <source>
        <dbReference type="SAM" id="Phobius"/>
    </source>
</evidence>
<proteinExistence type="predicted"/>
<dbReference type="GO" id="GO:0005886">
    <property type="term" value="C:plasma membrane"/>
    <property type="evidence" value="ECO:0007669"/>
    <property type="project" value="TreeGrafter"/>
</dbReference>
<feature type="transmembrane region" description="Helical" evidence="1">
    <location>
        <begin position="32"/>
        <end position="51"/>
    </location>
</feature>
<keyword evidence="1" id="KW-1133">Transmembrane helix</keyword>
<accession>A0A916LK52</accession>
<name>A0A916LK52_KRYT1</name>
<dbReference type="Gene3D" id="3.30.70.1440">
    <property type="entry name" value="Multidrug efflux transporter AcrB pore domain"/>
    <property type="match status" value="1"/>
</dbReference>
<dbReference type="PANTHER" id="PTHR32063">
    <property type="match status" value="1"/>
</dbReference>
<dbReference type="RefSeq" id="WP_143713681.1">
    <property type="nucleotide sequence ID" value="NZ_CZVV01000087.1"/>
</dbReference>
<keyword evidence="1" id="KW-0472">Membrane</keyword>
<reference evidence="2 3" key="1">
    <citation type="submission" date="2015-11" db="EMBL/GenBank/DDBJ databases">
        <authorList>
            <person name="Varghese N."/>
        </authorList>
    </citation>
    <scope>NUCLEOTIDE SEQUENCE [LARGE SCALE GENOMIC DNA]</scope>
    <source>
        <strain evidence="2 3">JGI-25</strain>
    </source>
</reference>
<dbReference type="GO" id="GO:0042910">
    <property type="term" value="F:xenobiotic transmembrane transporter activity"/>
    <property type="evidence" value="ECO:0007669"/>
    <property type="project" value="TreeGrafter"/>
</dbReference>
<protein>
    <submittedName>
        <fullName evidence="2">Heavy metal efflux pump, CzcA family</fullName>
    </submittedName>
</protein>
<dbReference type="Pfam" id="PF00873">
    <property type="entry name" value="ACR_tran"/>
    <property type="match status" value="1"/>
</dbReference>
<sequence>FIRGKIPPEEKNPINRFLIKIYHPVLHFSLRFKWIVIVSTLLILGLTYFPFSRIGSEFMPPLWEGDLLYMPTTLPGISITKAREILQQTDKIIKQFPEVHHVFGKIGRAETATDPAGLDMIETTIMLKPEKEWRPGMTPEKLIKEMDKALQIPGLSNAWTMPIKTRVDMLSTGIRTPVGIKVAGPDLKTLEEIGKQIEAVIRKVPGTVSAYSERILGGNYVDFKIKREEAARYGLTVGDVQDIIMTAIGGMEVTTTVEGLERYPVSIRYPRELRDNIENLKRVLVPTPSGAQIPLGQLADIEIKKGPMVIRSEDARPNVLIYVDFRDYDVGTYVRMAQQAVKENVKLPSGYTITWSGQFEYMERAKQKLYYIIPATLLIIFVIIYLNTKSVTKVIIVFLAVPFSLVGAIWLLYILGYNMSVAVWVGIIALAGLDAETGVVMLLYLDLAYEEWKRKGMLKTIDDLKEAIYHGAVKRIRPKAMTVSAIIAGLLPIMWSHGTGADVMKRIAAPMVGGVVTSFMLELVIYPAIYLVWRSWSLRKEIETEKM</sequence>
<feature type="transmembrane region" description="Helical" evidence="1">
    <location>
        <begin position="507"/>
        <end position="533"/>
    </location>
</feature>
<dbReference type="Gene3D" id="1.20.1640.10">
    <property type="entry name" value="Multidrug efflux transporter AcrB transmembrane domain"/>
    <property type="match status" value="1"/>
</dbReference>
<dbReference type="Gene3D" id="3.30.2090.10">
    <property type="entry name" value="Multidrug efflux transporter AcrB TolC docking domain, DN and DC subdomains"/>
    <property type="match status" value="1"/>
</dbReference>
<dbReference type="EMBL" id="CZVV01000087">
    <property type="protein sequence ID" value="CUT03335.1"/>
    <property type="molecule type" value="Genomic_DNA"/>
</dbReference>
<keyword evidence="1" id="KW-0812">Transmembrane</keyword>
<feature type="non-terminal residue" evidence="2">
    <location>
        <position position="1"/>
    </location>
</feature>
<evidence type="ECO:0000313" key="3">
    <source>
        <dbReference type="Proteomes" id="UP000243105"/>
    </source>
</evidence>
<gene>
    <name evidence="2" type="ORF">JGI25_01215</name>
</gene>
<dbReference type="SUPFAM" id="SSF82866">
    <property type="entry name" value="Multidrug efflux transporter AcrB transmembrane domain"/>
    <property type="match status" value="1"/>
</dbReference>
<feature type="transmembrane region" description="Helical" evidence="1">
    <location>
        <begin position="478"/>
        <end position="495"/>
    </location>
</feature>
<feature type="transmembrane region" description="Helical" evidence="1">
    <location>
        <begin position="394"/>
        <end position="415"/>
    </location>
</feature>
<dbReference type="InterPro" id="IPR027463">
    <property type="entry name" value="AcrB_DN_DC_subdom"/>
</dbReference>
<evidence type="ECO:0000313" key="2">
    <source>
        <dbReference type="EMBL" id="CUT03335.1"/>
    </source>
</evidence>
<dbReference type="AlphaFoldDB" id="A0A916LK52"/>
<dbReference type="PANTHER" id="PTHR32063:SF19">
    <property type="entry name" value="CATION EFFLUX SYSTEM PROTEIN CUSA"/>
    <property type="match status" value="1"/>
</dbReference>
<organism evidence="2 3">
    <name type="scientific">Kryptobacter tengchongensis</name>
    <dbReference type="NCBI Taxonomy" id="1643429"/>
    <lineage>
        <taxon>Bacteria</taxon>
        <taxon>Pseudomonadati</taxon>
        <taxon>Candidatus Kryptoniota</taxon>
        <taxon>Candidatus Kryptobacter</taxon>
    </lineage>
</organism>
<comment type="caution">
    <text evidence="2">The sequence shown here is derived from an EMBL/GenBank/DDBJ whole genome shotgun (WGS) entry which is preliminary data.</text>
</comment>
<dbReference type="Gene3D" id="3.30.70.1430">
    <property type="entry name" value="Multidrug efflux transporter AcrB pore domain"/>
    <property type="match status" value="1"/>
</dbReference>
<dbReference type="InterPro" id="IPR001036">
    <property type="entry name" value="Acrflvin-R"/>
</dbReference>
<dbReference type="SUPFAM" id="SSF82714">
    <property type="entry name" value="Multidrug efflux transporter AcrB TolC docking domain, DN and DC subdomains"/>
    <property type="match status" value="1"/>
</dbReference>
<dbReference type="Proteomes" id="UP000243105">
    <property type="component" value="Unassembled WGS sequence"/>
</dbReference>
<feature type="transmembrane region" description="Helical" evidence="1">
    <location>
        <begin position="369"/>
        <end position="387"/>
    </location>
</feature>